<evidence type="ECO:0000313" key="9">
    <source>
        <dbReference type="EMBL" id="MBZ2198964.1"/>
    </source>
</evidence>
<comment type="subcellular location">
    <subcellularLocation>
        <location evidence="1 7">Cell membrane</location>
        <topology evidence="1 7">Multi-pass membrane protein</topology>
    </subcellularLocation>
</comment>
<dbReference type="RefSeq" id="WP_223410711.1">
    <property type="nucleotide sequence ID" value="NZ_JAGSHT010000022.1"/>
</dbReference>
<feature type="transmembrane region" description="Helical" evidence="7">
    <location>
        <begin position="34"/>
        <end position="53"/>
    </location>
</feature>
<dbReference type="PANTHER" id="PTHR30193:SF37">
    <property type="entry name" value="INNER MEMBRANE ABC TRANSPORTER PERMEASE PROTEIN YCJO"/>
    <property type="match status" value="1"/>
</dbReference>
<dbReference type="EMBL" id="JAGSHT010000022">
    <property type="protein sequence ID" value="MBZ2198964.1"/>
    <property type="molecule type" value="Genomic_DNA"/>
</dbReference>
<keyword evidence="10" id="KW-1185">Reference proteome</keyword>
<dbReference type="Pfam" id="PF00528">
    <property type="entry name" value="BPD_transp_1"/>
    <property type="match status" value="1"/>
</dbReference>
<feature type="domain" description="ABC transmembrane type-1" evidence="8">
    <location>
        <begin position="92"/>
        <end position="305"/>
    </location>
</feature>
<accession>A0ABS7SF39</accession>
<keyword evidence="5 7" id="KW-1133">Transmembrane helix</keyword>
<dbReference type="SUPFAM" id="SSF161098">
    <property type="entry name" value="MetI-like"/>
    <property type="match status" value="1"/>
</dbReference>
<organism evidence="9 10">
    <name type="scientific">Occultella gossypii</name>
    <dbReference type="NCBI Taxonomy" id="2800820"/>
    <lineage>
        <taxon>Bacteria</taxon>
        <taxon>Bacillati</taxon>
        <taxon>Actinomycetota</taxon>
        <taxon>Actinomycetes</taxon>
        <taxon>Micrococcales</taxon>
        <taxon>Ruaniaceae</taxon>
        <taxon>Occultella</taxon>
    </lineage>
</organism>
<keyword evidence="3" id="KW-1003">Cell membrane</keyword>
<dbReference type="InterPro" id="IPR000515">
    <property type="entry name" value="MetI-like"/>
</dbReference>
<gene>
    <name evidence="9" type="ORF">KCQ71_22645</name>
</gene>
<comment type="caution">
    <text evidence="9">The sequence shown here is derived from an EMBL/GenBank/DDBJ whole genome shotgun (WGS) entry which is preliminary data.</text>
</comment>
<dbReference type="PROSITE" id="PS50928">
    <property type="entry name" value="ABC_TM1"/>
    <property type="match status" value="1"/>
</dbReference>
<evidence type="ECO:0000256" key="2">
    <source>
        <dbReference type="ARBA" id="ARBA00022448"/>
    </source>
</evidence>
<dbReference type="Proteomes" id="UP000826651">
    <property type="component" value="Unassembled WGS sequence"/>
</dbReference>
<dbReference type="PANTHER" id="PTHR30193">
    <property type="entry name" value="ABC TRANSPORTER PERMEASE PROTEIN"/>
    <property type="match status" value="1"/>
</dbReference>
<dbReference type="InterPro" id="IPR051393">
    <property type="entry name" value="ABC_transporter_permease"/>
</dbReference>
<evidence type="ECO:0000256" key="5">
    <source>
        <dbReference type="ARBA" id="ARBA00022989"/>
    </source>
</evidence>
<keyword evidence="2 7" id="KW-0813">Transport</keyword>
<evidence type="ECO:0000313" key="10">
    <source>
        <dbReference type="Proteomes" id="UP000826651"/>
    </source>
</evidence>
<proteinExistence type="inferred from homology"/>
<feature type="transmembrane region" description="Helical" evidence="7">
    <location>
        <begin position="286"/>
        <end position="309"/>
    </location>
</feature>
<protein>
    <submittedName>
        <fullName evidence="9">Sugar ABC transporter permease</fullName>
    </submittedName>
</protein>
<name>A0ABS7SF39_9MICO</name>
<dbReference type="InterPro" id="IPR035906">
    <property type="entry name" value="MetI-like_sf"/>
</dbReference>
<dbReference type="Gene3D" id="1.10.3720.10">
    <property type="entry name" value="MetI-like"/>
    <property type="match status" value="1"/>
</dbReference>
<sequence>MSTQTESMKRGPAGLTPAPLGRHASAHLSRHRVAYLYLLPALILVVGVIYAGVGYNGWVSTLDWNGISPTPRSVGLGQYGKALGDPIVWSALWHTGVFAVLTILVQMALGLLMALVLTVPVRFANLYRVLMFVPVVMAPAAVSSAFRAILQPDGQVNAVLDALGLGGLGQAWLADPSLALISLAGINIWQWTGFSFILYQAALSQIDASVVEAAQMDGASPWRLVRSVVVPQLSGTHATLAITGLIGALKTFDLVYLTTGGGPARSTEFLTTYIYEQTVDRFNAGYGAALSMILLVLAMALTIAQMAAYRFGRK</sequence>
<evidence type="ECO:0000256" key="3">
    <source>
        <dbReference type="ARBA" id="ARBA00022475"/>
    </source>
</evidence>
<evidence type="ECO:0000256" key="1">
    <source>
        <dbReference type="ARBA" id="ARBA00004651"/>
    </source>
</evidence>
<evidence type="ECO:0000259" key="8">
    <source>
        <dbReference type="PROSITE" id="PS50928"/>
    </source>
</evidence>
<keyword evidence="6 7" id="KW-0472">Membrane</keyword>
<evidence type="ECO:0000256" key="7">
    <source>
        <dbReference type="RuleBase" id="RU363032"/>
    </source>
</evidence>
<reference evidence="9 10" key="1">
    <citation type="submission" date="2021-04" db="EMBL/GenBank/DDBJ databases">
        <title>Ruania sp. nov., isolated from sandy soil of mangrove forest.</title>
        <authorList>
            <person name="Ge X."/>
            <person name="Huang R."/>
            <person name="Liu W."/>
        </authorList>
    </citation>
    <scope>NUCLEOTIDE SEQUENCE [LARGE SCALE GENOMIC DNA]</scope>
    <source>
        <strain evidence="9 10">N2-46</strain>
    </source>
</reference>
<comment type="similarity">
    <text evidence="7">Belongs to the binding-protein-dependent transport system permease family.</text>
</comment>
<dbReference type="CDD" id="cd06261">
    <property type="entry name" value="TM_PBP2"/>
    <property type="match status" value="1"/>
</dbReference>
<feature type="transmembrane region" description="Helical" evidence="7">
    <location>
        <begin position="91"/>
        <end position="117"/>
    </location>
</feature>
<feature type="transmembrane region" description="Helical" evidence="7">
    <location>
        <begin position="129"/>
        <end position="150"/>
    </location>
</feature>
<evidence type="ECO:0000256" key="4">
    <source>
        <dbReference type="ARBA" id="ARBA00022692"/>
    </source>
</evidence>
<evidence type="ECO:0000256" key="6">
    <source>
        <dbReference type="ARBA" id="ARBA00023136"/>
    </source>
</evidence>
<keyword evidence="4 7" id="KW-0812">Transmembrane</keyword>